<dbReference type="Proteomes" id="UP000541610">
    <property type="component" value="Unassembled WGS sequence"/>
</dbReference>
<sequence length="267" mass="29253">MLPAKLSDGALVIGPSTLLASSLTDPNSGRPEWVEYVAPSAGESDSPWTSIQCLAGHRNRSCAFDQIYYDSQLGNFVIALPEGELGNIKKAPYDGKALMFDSATDYDQHLDTGIPVTEDSLRELMKGATTDAKDRDEVQNGNFEAGEHRAKDTYMCEYCSWVDFFNLAPMWSPVGCRDGDTVVHCPLDHRLYASVMDPDHVAFDPQCYDEEVAKIRSAKESLLRKAAAKLNKDYKNLTASEAVAAMLQVQPPNCPLKVPAVPPQCAC</sequence>
<evidence type="ECO:0000313" key="1">
    <source>
        <dbReference type="EMBL" id="KAF4682049.1"/>
    </source>
</evidence>
<organism evidence="1 2">
    <name type="scientific">Perkinsus olseni</name>
    <name type="common">Perkinsus atlanticus</name>
    <dbReference type="NCBI Taxonomy" id="32597"/>
    <lineage>
        <taxon>Eukaryota</taxon>
        <taxon>Sar</taxon>
        <taxon>Alveolata</taxon>
        <taxon>Perkinsozoa</taxon>
        <taxon>Perkinsea</taxon>
        <taxon>Perkinsida</taxon>
        <taxon>Perkinsidae</taxon>
        <taxon>Perkinsus</taxon>
    </lineage>
</organism>
<proteinExistence type="predicted"/>
<dbReference type="OrthoDB" id="10362617at2759"/>
<accession>A0A7J6NE17</accession>
<dbReference type="EMBL" id="JABANP010000462">
    <property type="protein sequence ID" value="KAF4682049.1"/>
    <property type="molecule type" value="Genomic_DNA"/>
</dbReference>
<comment type="caution">
    <text evidence="1">The sequence shown here is derived from an EMBL/GenBank/DDBJ whole genome shotgun (WGS) entry which is preliminary data.</text>
</comment>
<name>A0A7J6NE17_PEROL</name>
<reference evidence="1 2" key="1">
    <citation type="submission" date="2020-04" db="EMBL/GenBank/DDBJ databases">
        <title>Perkinsus olseni comparative genomics.</title>
        <authorList>
            <person name="Bogema D.R."/>
        </authorList>
    </citation>
    <scope>NUCLEOTIDE SEQUENCE [LARGE SCALE GENOMIC DNA]</scope>
    <source>
        <strain evidence="1">00978-12</strain>
    </source>
</reference>
<dbReference type="AlphaFoldDB" id="A0A7J6NE17"/>
<protein>
    <submittedName>
        <fullName evidence="1">Uncharacterized protein</fullName>
    </submittedName>
</protein>
<gene>
    <name evidence="1" type="ORF">FOZ60_011207</name>
</gene>
<evidence type="ECO:0000313" key="2">
    <source>
        <dbReference type="Proteomes" id="UP000541610"/>
    </source>
</evidence>